<evidence type="ECO:0000256" key="2">
    <source>
        <dbReference type="SAM" id="MobiDB-lite"/>
    </source>
</evidence>
<evidence type="ECO:0000259" key="3">
    <source>
        <dbReference type="PROSITE" id="PS50188"/>
    </source>
</evidence>
<dbReference type="STRING" id="44941.A0A397UG73"/>
<dbReference type="InterPro" id="IPR050618">
    <property type="entry name" value="Ubq-SigPath_Reg"/>
</dbReference>
<accession>A0A397UG73</accession>
<dbReference type="SUPFAM" id="SSF49899">
    <property type="entry name" value="Concanavalin A-like lectins/glucanases"/>
    <property type="match status" value="1"/>
</dbReference>
<feature type="compositionally biased region" description="Acidic residues" evidence="2">
    <location>
        <begin position="324"/>
        <end position="372"/>
    </location>
</feature>
<dbReference type="Pfam" id="PF00622">
    <property type="entry name" value="SPRY"/>
    <property type="match status" value="1"/>
</dbReference>
<evidence type="ECO:0000313" key="5">
    <source>
        <dbReference type="Proteomes" id="UP000266673"/>
    </source>
</evidence>
<reference evidence="4 5" key="1">
    <citation type="submission" date="2018-06" db="EMBL/GenBank/DDBJ databases">
        <title>Comparative genomics reveals the genomic features of Rhizophagus irregularis, R. cerebriforme, R. diaphanum and Gigaspora rosea, and their symbiotic lifestyle signature.</title>
        <authorList>
            <person name="Morin E."/>
            <person name="San Clemente H."/>
            <person name="Chen E.C.H."/>
            <person name="De La Providencia I."/>
            <person name="Hainaut M."/>
            <person name="Kuo A."/>
            <person name="Kohler A."/>
            <person name="Murat C."/>
            <person name="Tang N."/>
            <person name="Roy S."/>
            <person name="Loubradou J."/>
            <person name="Henrissat B."/>
            <person name="Grigoriev I.V."/>
            <person name="Corradi N."/>
            <person name="Roux C."/>
            <person name="Martin F.M."/>
        </authorList>
    </citation>
    <scope>NUCLEOTIDE SEQUENCE [LARGE SCALE GENOMIC DNA]</scope>
    <source>
        <strain evidence="4 5">DAOM 194757</strain>
    </source>
</reference>
<protein>
    <submittedName>
        <fullName evidence="4">Concanavalin A-like lectin/glucanase domain-containing protein</fullName>
    </submittedName>
</protein>
<evidence type="ECO:0000313" key="4">
    <source>
        <dbReference type="EMBL" id="RIB09174.1"/>
    </source>
</evidence>
<keyword evidence="5" id="KW-1185">Reference proteome</keyword>
<keyword evidence="4" id="KW-0430">Lectin</keyword>
<dbReference type="InterPro" id="IPR001870">
    <property type="entry name" value="B30.2/SPRY"/>
</dbReference>
<organism evidence="4 5">
    <name type="scientific">Gigaspora rosea</name>
    <dbReference type="NCBI Taxonomy" id="44941"/>
    <lineage>
        <taxon>Eukaryota</taxon>
        <taxon>Fungi</taxon>
        <taxon>Fungi incertae sedis</taxon>
        <taxon>Mucoromycota</taxon>
        <taxon>Glomeromycotina</taxon>
        <taxon>Glomeromycetes</taxon>
        <taxon>Diversisporales</taxon>
        <taxon>Gigasporaceae</taxon>
        <taxon>Gigaspora</taxon>
    </lineage>
</organism>
<dbReference type="InterPro" id="IPR011990">
    <property type="entry name" value="TPR-like_helical_dom_sf"/>
</dbReference>
<evidence type="ECO:0000256" key="1">
    <source>
        <dbReference type="SAM" id="Coils"/>
    </source>
</evidence>
<dbReference type="SMART" id="SM00449">
    <property type="entry name" value="SPRY"/>
    <property type="match status" value="1"/>
</dbReference>
<dbReference type="PANTHER" id="PTHR12864">
    <property type="entry name" value="RAN BINDING PROTEIN 9-RELATED"/>
    <property type="match status" value="1"/>
</dbReference>
<dbReference type="PROSITE" id="PS50188">
    <property type="entry name" value="B302_SPRY"/>
    <property type="match status" value="1"/>
</dbReference>
<feature type="coiled-coil region" evidence="1">
    <location>
        <begin position="395"/>
        <end position="439"/>
    </location>
</feature>
<dbReference type="Proteomes" id="UP000266673">
    <property type="component" value="Unassembled WGS sequence"/>
</dbReference>
<dbReference type="AlphaFoldDB" id="A0A397UG73"/>
<dbReference type="OrthoDB" id="10362806at2759"/>
<comment type="caution">
    <text evidence="4">The sequence shown here is derived from an EMBL/GenBank/DDBJ whole genome shotgun (WGS) entry which is preliminary data.</text>
</comment>
<dbReference type="InterPro" id="IPR003877">
    <property type="entry name" value="SPRY_dom"/>
</dbReference>
<dbReference type="EMBL" id="QKWP01001406">
    <property type="protein sequence ID" value="RIB09174.1"/>
    <property type="molecule type" value="Genomic_DNA"/>
</dbReference>
<feature type="domain" description="B30.2/SPRY" evidence="3">
    <location>
        <begin position="1"/>
        <end position="207"/>
    </location>
</feature>
<dbReference type="SUPFAM" id="SSF48452">
    <property type="entry name" value="TPR-like"/>
    <property type="match status" value="1"/>
</dbReference>
<dbReference type="InterPro" id="IPR013320">
    <property type="entry name" value="ConA-like_dom_sf"/>
</dbReference>
<gene>
    <name evidence="4" type="ORF">C2G38_290112</name>
</gene>
<keyword evidence="1" id="KW-0175">Coiled coil</keyword>
<name>A0A397UG73_9GLOM</name>
<proteinExistence type="predicted"/>
<dbReference type="InterPro" id="IPR043136">
    <property type="entry name" value="B30.2/SPRY_sf"/>
</dbReference>
<sequence>MEETTLFNNLVLPTAWNIDDKSQFINIDSNGLKLNYTNPNGYKAVVIRANNPIPSQCGLFYFEVEITNEGKNGMIGVGYCTKQSDISIDDFMPGQRCREDMENRENEEDKPWGCAYHGDDGHLFCSGSGKPYSKPYGPTYSAGDTIGCYLNLRNNDKMIFYTKNGVNIGFACYLPNKFDYLKNKLYPCIGLRSQDASVEANFGHNKFKYLMMTNDGIGKELWEACWINSKTFDQYVDKLKNKPSDTSALISRGKAYLITGRYKEACEDLTGLIRSLIKKGEKDLTGLIGLLTKEKEDLTDLIRSRITKKNLVGLIRLLMKENDGDYEEEEEENDSDDEEEEEENDDDEEENDGDDEEEEEENDSDDEEEEDLISSLIRWRTKKEDLGLIRLPIKEEEGEDKKKEEKEENDDHKTKEEMIKKLEKSITNLIKLKNLLEIALKYRGEINYIVETYDESISDLYDLLEVKPDDAWAKEILGLLEEFNTESENF</sequence>
<dbReference type="GO" id="GO:0030246">
    <property type="term" value="F:carbohydrate binding"/>
    <property type="evidence" value="ECO:0007669"/>
    <property type="project" value="UniProtKB-KW"/>
</dbReference>
<feature type="region of interest" description="Disordered" evidence="2">
    <location>
        <begin position="322"/>
        <end position="372"/>
    </location>
</feature>
<dbReference type="Gene3D" id="2.60.120.920">
    <property type="match status" value="1"/>
</dbReference>